<dbReference type="AlphaFoldDB" id="A0A6C0TXN5"/>
<dbReference type="Pfam" id="PF07715">
    <property type="entry name" value="Plug"/>
    <property type="match status" value="1"/>
</dbReference>
<sequence length="948" mass="101411">MTGKAFRPTRLAQFLREQASSATVVSAAVVGSALMAANSFAQEERNMMLEEVIVTSAATRLQSGFESPKPVTTVSREQLDARGLVNVADFLNEIPSFTGSATPASTTLSSSLNGANLLDLRGLGPNRTLVLVDRRRFTPTNDTGVVNLNVIPQALIKNVEVVTGGASAQWGSDAVAGVVNLQLDRNFEGVKVDTRYGQAGEGDAETDFLSLAFGVASEDGRSHLVVGGDMEDHAGVMDQSDRDWGRERWGVVGNPLDTGPNDGIPARLITRNVVLGLGTAGGYLPLALGNHPAVAQTQFGPNGEWLPYDIGEFPAPGAFAALPFQVGGDGDPFGDPASLSAPYDRKSLMAIGSHDLTENITVFAEASWGKSNSRNDTVLPWSLIGGGPDVIAADNPFIPEPVQQVMAENSIPQLIMGRSNRDHGPIISDTSNETTRFLVGLEGEFREHWSWEVSAATGKTEARALQFNNVITANRNAAIDAVRDPATGEIVCRANVGGANGAPGCVPMNLFGDGAPSQEALDYIHGTATLHWDVRQKVVAGSMSGELMELPAGPLALAFGAEYREESSSTISDKTAEEGGYFITNVVPLEGEYDVSEVFLELGAPLLATGNGMRLDVNAAARYTDYSTSGGENTWQFGATFSPYSDLTFRGTVSRDIRAPNIGELFQSSRLFFQNLTDPFGGGSKLIQVPEGGNTELTPEQSDTVTFGAVYQPAWLQELSLSADWYKIEIDDAIGALPAQTIVDTCFETGALCELVTLQDGELFRVQENLVNIAQRNVEGVDLEAVYTPPDVLGGAVSIRWLASYVKEQSFSPDGVNVEDDAGVVGPDAAGRVPTPKWRWNLSGNYQRGPLGLTAQLRYVGGGDFLANQTIEDINDNDVDDVYYVNLSARYDVPFGEDGNVQVYAGVNNVFDEDPPVAPLDFVNNLGTNNILYDVIGRYFFGGVRLRF</sequence>
<dbReference type="InterPro" id="IPR036942">
    <property type="entry name" value="Beta-barrel_TonB_sf"/>
</dbReference>
<comment type="subcellular location">
    <subcellularLocation>
        <location evidence="1 8">Cell outer membrane</location>
        <topology evidence="1 8">Multi-pass membrane protein</topology>
    </subcellularLocation>
</comment>
<reference evidence="12 13" key="1">
    <citation type="submission" date="2020-02" db="EMBL/GenBank/DDBJ databases">
        <title>Genome sequencing for Kineobactrum sp. M2.</title>
        <authorList>
            <person name="Park S.-J."/>
        </authorList>
    </citation>
    <scope>NUCLEOTIDE SEQUENCE [LARGE SCALE GENOMIC DNA]</scope>
    <source>
        <strain evidence="12 13">M2</strain>
    </source>
</reference>
<evidence type="ECO:0000259" key="10">
    <source>
        <dbReference type="Pfam" id="PF00593"/>
    </source>
</evidence>
<keyword evidence="7 8" id="KW-0998">Cell outer membrane</keyword>
<evidence type="ECO:0000256" key="8">
    <source>
        <dbReference type="PROSITE-ProRule" id="PRU01360"/>
    </source>
</evidence>
<keyword evidence="6 8" id="KW-0472">Membrane</keyword>
<dbReference type="InterPro" id="IPR012910">
    <property type="entry name" value="Plug_dom"/>
</dbReference>
<keyword evidence="2 8" id="KW-0813">Transport</keyword>
<keyword evidence="5 9" id="KW-0798">TonB box</keyword>
<dbReference type="Pfam" id="PF00593">
    <property type="entry name" value="TonB_dep_Rec_b-barrel"/>
    <property type="match status" value="1"/>
</dbReference>
<proteinExistence type="inferred from homology"/>
<dbReference type="GO" id="GO:0009279">
    <property type="term" value="C:cell outer membrane"/>
    <property type="evidence" value="ECO:0007669"/>
    <property type="project" value="UniProtKB-SubCell"/>
</dbReference>
<dbReference type="PROSITE" id="PS52016">
    <property type="entry name" value="TONB_DEPENDENT_REC_3"/>
    <property type="match status" value="1"/>
</dbReference>
<evidence type="ECO:0000256" key="4">
    <source>
        <dbReference type="ARBA" id="ARBA00022692"/>
    </source>
</evidence>
<evidence type="ECO:0000256" key="6">
    <source>
        <dbReference type="ARBA" id="ARBA00023136"/>
    </source>
</evidence>
<organism evidence="12 13">
    <name type="scientific">Kineobactrum salinum</name>
    <dbReference type="NCBI Taxonomy" id="2708301"/>
    <lineage>
        <taxon>Bacteria</taxon>
        <taxon>Pseudomonadati</taxon>
        <taxon>Pseudomonadota</taxon>
        <taxon>Gammaproteobacteria</taxon>
        <taxon>Cellvibrionales</taxon>
        <taxon>Halieaceae</taxon>
        <taxon>Kineobactrum</taxon>
    </lineage>
</organism>
<evidence type="ECO:0000256" key="5">
    <source>
        <dbReference type="ARBA" id="ARBA00023077"/>
    </source>
</evidence>
<keyword evidence="3 8" id="KW-1134">Transmembrane beta strand</keyword>
<dbReference type="Gene3D" id="2.40.170.20">
    <property type="entry name" value="TonB-dependent receptor, beta-barrel domain"/>
    <property type="match status" value="1"/>
</dbReference>
<dbReference type="InterPro" id="IPR039426">
    <property type="entry name" value="TonB-dep_rcpt-like"/>
</dbReference>
<feature type="domain" description="TonB-dependent receptor plug" evidence="11">
    <location>
        <begin position="66"/>
        <end position="178"/>
    </location>
</feature>
<keyword evidence="12" id="KW-0675">Receptor</keyword>
<feature type="domain" description="TonB-dependent receptor-like beta-barrel" evidence="10">
    <location>
        <begin position="426"/>
        <end position="910"/>
    </location>
</feature>
<comment type="similarity">
    <text evidence="8 9">Belongs to the TonB-dependent receptor family.</text>
</comment>
<evidence type="ECO:0000256" key="9">
    <source>
        <dbReference type="RuleBase" id="RU003357"/>
    </source>
</evidence>
<dbReference type="PANTHER" id="PTHR47234">
    <property type="match status" value="1"/>
</dbReference>
<dbReference type="Gene3D" id="2.170.130.10">
    <property type="entry name" value="TonB-dependent receptor, plug domain"/>
    <property type="match status" value="1"/>
</dbReference>
<dbReference type="InterPro" id="IPR000531">
    <property type="entry name" value="Beta-barrel_TonB"/>
</dbReference>
<dbReference type="InterPro" id="IPR037066">
    <property type="entry name" value="Plug_dom_sf"/>
</dbReference>
<evidence type="ECO:0000313" key="13">
    <source>
        <dbReference type="Proteomes" id="UP000477680"/>
    </source>
</evidence>
<evidence type="ECO:0000256" key="3">
    <source>
        <dbReference type="ARBA" id="ARBA00022452"/>
    </source>
</evidence>
<evidence type="ECO:0000313" key="12">
    <source>
        <dbReference type="EMBL" id="QIB64592.1"/>
    </source>
</evidence>
<keyword evidence="4 8" id="KW-0812">Transmembrane</keyword>
<evidence type="ECO:0000259" key="11">
    <source>
        <dbReference type="Pfam" id="PF07715"/>
    </source>
</evidence>
<name>A0A6C0TXN5_9GAMM</name>
<dbReference type="SUPFAM" id="SSF56935">
    <property type="entry name" value="Porins"/>
    <property type="match status" value="1"/>
</dbReference>
<protein>
    <submittedName>
        <fullName evidence="12">TonB-dependent receptor</fullName>
    </submittedName>
</protein>
<evidence type="ECO:0000256" key="7">
    <source>
        <dbReference type="ARBA" id="ARBA00023237"/>
    </source>
</evidence>
<dbReference type="EMBL" id="CP048711">
    <property type="protein sequence ID" value="QIB64592.1"/>
    <property type="molecule type" value="Genomic_DNA"/>
</dbReference>
<gene>
    <name evidence="12" type="ORF">G3T16_03455</name>
</gene>
<dbReference type="PANTHER" id="PTHR47234:SF2">
    <property type="entry name" value="TONB-DEPENDENT RECEPTOR"/>
    <property type="match status" value="1"/>
</dbReference>
<dbReference type="Proteomes" id="UP000477680">
    <property type="component" value="Chromosome"/>
</dbReference>
<keyword evidence="13" id="KW-1185">Reference proteome</keyword>
<evidence type="ECO:0000256" key="2">
    <source>
        <dbReference type="ARBA" id="ARBA00022448"/>
    </source>
</evidence>
<dbReference type="RefSeq" id="WP_163493842.1">
    <property type="nucleotide sequence ID" value="NZ_CP048711.1"/>
</dbReference>
<accession>A0A6C0TXN5</accession>
<evidence type="ECO:0000256" key="1">
    <source>
        <dbReference type="ARBA" id="ARBA00004571"/>
    </source>
</evidence>
<dbReference type="KEGG" id="kim:G3T16_03455"/>